<protein>
    <recommendedName>
        <fullName evidence="10">Beta-defensin</fullName>
    </recommendedName>
</protein>
<accession>A0ABM1VIU3</accession>
<dbReference type="PANTHER" id="PTHR15001">
    <property type="entry name" value="BETA-DEFENSIN 123-RELATED"/>
    <property type="match status" value="1"/>
</dbReference>
<dbReference type="InterPro" id="IPR050544">
    <property type="entry name" value="Beta-defensin"/>
</dbReference>
<sequence length="67" mass="7769">MRTFLFLFAVFFFLAPAENGFINEKCYYLKGKCQSSCAKNEELVALCWKNEKCCVKVQPCKRTEADD</sequence>
<feature type="signal peptide" evidence="10">
    <location>
        <begin position="1"/>
        <end position="19"/>
    </location>
</feature>
<evidence type="ECO:0000256" key="2">
    <source>
        <dbReference type="ARBA" id="ARBA00004613"/>
    </source>
</evidence>
<evidence type="ECO:0000256" key="1">
    <source>
        <dbReference type="ARBA" id="ARBA00002878"/>
    </source>
</evidence>
<keyword evidence="9" id="KW-1015">Disulfide bond</keyword>
<name>A0ABM1VIU3_ECHTE</name>
<comment type="subcellular location">
    <subcellularLocation>
        <location evidence="2 10">Secreted</location>
    </subcellularLocation>
</comment>
<comment type="similarity">
    <text evidence="3 10">Belongs to the beta-defensin family.</text>
</comment>
<gene>
    <name evidence="13" type="primary">DEFB106B</name>
</gene>
<evidence type="ECO:0000313" key="12">
    <source>
        <dbReference type="Proteomes" id="UP000694863"/>
    </source>
</evidence>
<evidence type="ECO:0000256" key="5">
    <source>
        <dbReference type="ARBA" id="ARBA00022529"/>
    </source>
</evidence>
<feature type="domain" description="Beta-defensin" evidence="11">
    <location>
        <begin position="25"/>
        <end position="54"/>
    </location>
</feature>
<keyword evidence="6 10" id="KW-0732">Signal</keyword>
<feature type="chain" id="PRO_5045002996" description="Beta-defensin" evidence="10">
    <location>
        <begin position="20"/>
        <end position="67"/>
    </location>
</feature>
<organism evidence="12 13">
    <name type="scientific">Echinops telfairi</name>
    <name type="common">Lesser hedgehog tenrec</name>
    <dbReference type="NCBI Taxonomy" id="9371"/>
    <lineage>
        <taxon>Eukaryota</taxon>
        <taxon>Metazoa</taxon>
        <taxon>Chordata</taxon>
        <taxon>Craniata</taxon>
        <taxon>Vertebrata</taxon>
        <taxon>Euteleostomi</taxon>
        <taxon>Mammalia</taxon>
        <taxon>Eutheria</taxon>
        <taxon>Afrotheria</taxon>
        <taxon>Tenrecidae</taxon>
        <taxon>Tenrecinae</taxon>
        <taxon>Echinops</taxon>
    </lineage>
</organism>
<dbReference type="GeneID" id="115868284"/>
<reference evidence="13" key="1">
    <citation type="submission" date="2025-08" db="UniProtKB">
        <authorList>
            <consortium name="RefSeq"/>
        </authorList>
    </citation>
    <scope>IDENTIFICATION</scope>
</reference>
<comment type="function">
    <text evidence="1 10">Has antibacterial activity.</text>
</comment>
<evidence type="ECO:0000256" key="9">
    <source>
        <dbReference type="ARBA" id="ARBA00023157"/>
    </source>
</evidence>
<dbReference type="Pfam" id="PF13841">
    <property type="entry name" value="Defensin_beta_2"/>
    <property type="match status" value="1"/>
</dbReference>
<evidence type="ECO:0000256" key="6">
    <source>
        <dbReference type="ARBA" id="ARBA00022729"/>
    </source>
</evidence>
<evidence type="ECO:0000259" key="11">
    <source>
        <dbReference type="Pfam" id="PF13841"/>
    </source>
</evidence>
<evidence type="ECO:0000256" key="10">
    <source>
        <dbReference type="RuleBase" id="RU231113"/>
    </source>
</evidence>
<dbReference type="Gene3D" id="3.10.360.10">
    <property type="entry name" value="Antimicrobial Peptide, Beta-defensin 2, Chain A"/>
    <property type="match status" value="1"/>
</dbReference>
<evidence type="ECO:0000313" key="13">
    <source>
        <dbReference type="RefSeq" id="XP_030740501.1"/>
    </source>
</evidence>
<evidence type="ECO:0000256" key="4">
    <source>
        <dbReference type="ARBA" id="ARBA00022525"/>
    </source>
</evidence>
<dbReference type="Proteomes" id="UP000694863">
    <property type="component" value="Unplaced"/>
</dbReference>
<dbReference type="InterPro" id="IPR025933">
    <property type="entry name" value="Beta_defensin_dom"/>
</dbReference>
<evidence type="ECO:0000256" key="8">
    <source>
        <dbReference type="ARBA" id="ARBA00023022"/>
    </source>
</evidence>
<keyword evidence="8 10" id="KW-0044">Antibiotic</keyword>
<dbReference type="RefSeq" id="XP_030740501.1">
    <property type="nucleotide sequence ID" value="XM_030884641.1"/>
</dbReference>
<keyword evidence="12" id="KW-1185">Reference proteome</keyword>
<keyword evidence="4 10" id="KW-0964">Secreted</keyword>
<evidence type="ECO:0000256" key="3">
    <source>
        <dbReference type="ARBA" id="ARBA00007371"/>
    </source>
</evidence>
<keyword evidence="5 10" id="KW-0929">Antimicrobial</keyword>
<evidence type="ECO:0000256" key="7">
    <source>
        <dbReference type="ARBA" id="ARBA00022940"/>
    </source>
</evidence>
<keyword evidence="7 10" id="KW-0211">Defensin</keyword>
<dbReference type="PANTHER" id="PTHR15001:SF3">
    <property type="entry name" value="BETA-DEFENSIN 123"/>
    <property type="match status" value="1"/>
</dbReference>
<proteinExistence type="inferred from homology"/>